<protein>
    <submittedName>
        <fullName evidence="1">Uncharacterized protein</fullName>
    </submittedName>
</protein>
<dbReference type="Proteomes" id="UP001486207">
    <property type="component" value="Unassembled WGS sequence"/>
</dbReference>
<proteinExistence type="predicted"/>
<evidence type="ECO:0000313" key="1">
    <source>
        <dbReference type="EMBL" id="MER7377474.1"/>
    </source>
</evidence>
<keyword evidence="2" id="KW-1185">Reference proteome</keyword>
<dbReference type="RefSeq" id="WP_190074309.1">
    <property type="nucleotide sequence ID" value="NZ_BNBM01000018.1"/>
</dbReference>
<sequence>MKGHRSPEDCEQQAGICRLLLYHLNAPLAEGCRLRGVVPAPGAVRIAVHAGDDETGRTFLYRATHTAISSWT</sequence>
<accession>A0ABV1Y0T9</accession>
<gene>
    <name evidence="1" type="ORF">ABT384_33115</name>
</gene>
<name>A0ABV1Y0T9_9ACTN</name>
<comment type="caution">
    <text evidence="1">The sequence shown here is derived from an EMBL/GenBank/DDBJ whole genome shotgun (WGS) entry which is preliminary data.</text>
</comment>
<reference evidence="1 2" key="1">
    <citation type="submission" date="2024-06" db="EMBL/GenBank/DDBJ databases">
        <title>The Natural Products Discovery Center: Release of the First 8490 Sequenced Strains for Exploring Actinobacteria Biosynthetic Diversity.</title>
        <authorList>
            <person name="Kalkreuter E."/>
            <person name="Kautsar S.A."/>
            <person name="Yang D."/>
            <person name="Bader C.D."/>
            <person name="Teijaro C.N."/>
            <person name="Fluegel L."/>
            <person name="Davis C.M."/>
            <person name="Simpson J.R."/>
            <person name="Lauterbach L."/>
            <person name="Steele A.D."/>
            <person name="Gui C."/>
            <person name="Meng S."/>
            <person name="Li G."/>
            <person name="Viehrig K."/>
            <person name="Ye F."/>
            <person name="Su P."/>
            <person name="Kiefer A.F."/>
            <person name="Nichols A."/>
            <person name="Cepeda A.J."/>
            <person name="Yan W."/>
            <person name="Fan B."/>
            <person name="Jiang Y."/>
            <person name="Adhikari A."/>
            <person name="Zheng C.-J."/>
            <person name="Schuster L."/>
            <person name="Cowan T.M."/>
            <person name="Smanski M.J."/>
            <person name="Chevrette M.G."/>
            <person name="De Carvalho L.P.S."/>
            <person name="Shen B."/>
        </authorList>
    </citation>
    <scope>NUCLEOTIDE SEQUENCE [LARGE SCALE GENOMIC DNA]</scope>
    <source>
        <strain evidence="1 2">NPDC000155</strain>
    </source>
</reference>
<organism evidence="1 2">
    <name type="scientific">Streptomyces lanatus</name>
    <dbReference type="NCBI Taxonomy" id="66900"/>
    <lineage>
        <taxon>Bacteria</taxon>
        <taxon>Bacillati</taxon>
        <taxon>Actinomycetota</taxon>
        <taxon>Actinomycetes</taxon>
        <taxon>Kitasatosporales</taxon>
        <taxon>Streptomycetaceae</taxon>
        <taxon>Streptomyces</taxon>
    </lineage>
</organism>
<evidence type="ECO:0000313" key="2">
    <source>
        <dbReference type="Proteomes" id="UP001486207"/>
    </source>
</evidence>
<dbReference type="EMBL" id="JBEPFB010000018">
    <property type="protein sequence ID" value="MER7377474.1"/>
    <property type="molecule type" value="Genomic_DNA"/>
</dbReference>